<accession>K1SG72</accession>
<dbReference type="InterPro" id="IPR041242">
    <property type="entry name" value="HNHc_6"/>
</dbReference>
<comment type="caution">
    <text evidence="1">The sequence shown here is derived from an EMBL/GenBank/DDBJ whole genome shotgun (WGS) entry which is preliminary data.</text>
</comment>
<dbReference type="AlphaFoldDB" id="K1SG72"/>
<name>K1SG72_9ZZZZ</name>
<protein>
    <submittedName>
        <fullName evidence="1">Protein containing DUF968</fullName>
    </submittedName>
</protein>
<dbReference type="EMBL" id="AJWY01011461">
    <property type="protein sequence ID" value="EKC52695.1"/>
    <property type="molecule type" value="Genomic_DNA"/>
</dbReference>
<proteinExistence type="predicted"/>
<sequence>MITTGKILKFDKHGNKLLLELPENVERELIQKHIGSVELRLNDGRRISADQRRKIFAIVRDIALWSGHEPEFIRAYMTWDYIKRHDGEWFSLSDVDMTTAKDFITHL</sequence>
<gene>
    <name evidence="1" type="ORF">LEA_16761</name>
</gene>
<evidence type="ECO:0000313" key="1">
    <source>
        <dbReference type="EMBL" id="EKC52695.1"/>
    </source>
</evidence>
<dbReference type="Pfam" id="PF16784">
    <property type="entry name" value="HNHc_6"/>
    <property type="match status" value="1"/>
</dbReference>
<reference evidence="1" key="1">
    <citation type="journal article" date="2013" name="Environ. Microbiol.">
        <title>Microbiota from the distal guts of lean and obese adolescents exhibit partial functional redundancy besides clear differences in community structure.</title>
        <authorList>
            <person name="Ferrer M."/>
            <person name="Ruiz A."/>
            <person name="Lanza F."/>
            <person name="Haange S.B."/>
            <person name="Oberbach A."/>
            <person name="Till H."/>
            <person name="Bargiela R."/>
            <person name="Campoy C."/>
            <person name="Segura M.T."/>
            <person name="Richter M."/>
            <person name="von Bergen M."/>
            <person name="Seifert J."/>
            <person name="Suarez A."/>
        </authorList>
    </citation>
    <scope>NUCLEOTIDE SEQUENCE</scope>
</reference>
<organism evidence="1">
    <name type="scientific">human gut metagenome</name>
    <dbReference type="NCBI Taxonomy" id="408170"/>
    <lineage>
        <taxon>unclassified sequences</taxon>
        <taxon>metagenomes</taxon>
        <taxon>organismal metagenomes</taxon>
    </lineage>
</organism>
<feature type="non-terminal residue" evidence="1">
    <location>
        <position position="107"/>
    </location>
</feature>